<evidence type="ECO:0008006" key="4">
    <source>
        <dbReference type="Google" id="ProtNLM"/>
    </source>
</evidence>
<keyword evidence="1" id="KW-1133">Transmembrane helix</keyword>
<dbReference type="Proteomes" id="UP000265566">
    <property type="component" value="Chromosome 7"/>
</dbReference>
<name>A0A396H4Z3_MEDTR</name>
<dbReference type="Gramene" id="rna42469">
    <property type="protein sequence ID" value="RHN47823.1"/>
    <property type="gene ID" value="gene42469"/>
</dbReference>
<evidence type="ECO:0000256" key="1">
    <source>
        <dbReference type="SAM" id="Phobius"/>
    </source>
</evidence>
<dbReference type="AlphaFoldDB" id="A0A396H4Z3"/>
<organism evidence="2 3">
    <name type="scientific">Medicago truncatula</name>
    <name type="common">Barrel medic</name>
    <name type="synonym">Medicago tribuloides</name>
    <dbReference type="NCBI Taxonomy" id="3880"/>
    <lineage>
        <taxon>Eukaryota</taxon>
        <taxon>Viridiplantae</taxon>
        <taxon>Streptophyta</taxon>
        <taxon>Embryophyta</taxon>
        <taxon>Tracheophyta</taxon>
        <taxon>Spermatophyta</taxon>
        <taxon>Magnoliopsida</taxon>
        <taxon>eudicotyledons</taxon>
        <taxon>Gunneridae</taxon>
        <taxon>Pentapetalae</taxon>
        <taxon>rosids</taxon>
        <taxon>fabids</taxon>
        <taxon>Fabales</taxon>
        <taxon>Fabaceae</taxon>
        <taxon>Papilionoideae</taxon>
        <taxon>50 kb inversion clade</taxon>
        <taxon>NPAAA clade</taxon>
        <taxon>Hologalegina</taxon>
        <taxon>IRL clade</taxon>
        <taxon>Trifolieae</taxon>
        <taxon>Medicago</taxon>
    </lineage>
</organism>
<reference evidence="3" key="1">
    <citation type="journal article" date="2018" name="Nat. Plants">
        <title>Whole-genome landscape of Medicago truncatula symbiotic genes.</title>
        <authorList>
            <person name="Pecrix Y."/>
            <person name="Staton S.E."/>
            <person name="Sallet E."/>
            <person name="Lelandais-Briere C."/>
            <person name="Moreau S."/>
            <person name="Carrere S."/>
            <person name="Blein T."/>
            <person name="Jardinaud M.F."/>
            <person name="Latrasse D."/>
            <person name="Zouine M."/>
            <person name="Zahm M."/>
            <person name="Kreplak J."/>
            <person name="Mayjonade B."/>
            <person name="Satge C."/>
            <person name="Perez M."/>
            <person name="Cauet S."/>
            <person name="Marande W."/>
            <person name="Chantry-Darmon C."/>
            <person name="Lopez-Roques C."/>
            <person name="Bouchez O."/>
            <person name="Berard A."/>
            <person name="Debelle F."/>
            <person name="Munos S."/>
            <person name="Bendahmane A."/>
            <person name="Berges H."/>
            <person name="Niebel A."/>
            <person name="Buitink J."/>
            <person name="Frugier F."/>
            <person name="Benhamed M."/>
            <person name="Crespi M."/>
            <person name="Gouzy J."/>
            <person name="Gamas P."/>
        </authorList>
    </citation>
    <scope>NUCLEOTIDE SEQUENCE [LARGE SCALE GENOMIC DNA]</scope>
    <source>
        <strain evidence="3">cv. Jemalong A17</strain>
    </source>
</reference>
<protein>
    <recommendedName>
        <fullName evidence="4">Transmembrane protein</fullName>
    </recommendedName>
</protein>
<feature type="transmembrane region" description="Helical" evidence="1">
    <location>
        <begin position="12"/>
        <end position="38"/>
    </location>
</feature>
<gene>
    <name evidence="2" type="ORF">MtrunA17_Chr7g0257171</name>
</gene>
<dbReference type="EMBL" id="PSQE01000007">
    <property type="protein sequence ID" value="RHN47823.1"/>
    <property type="molecule type" value="Genomic_DNA"/>
</dbReference>
<comment type="caution">
    <text evidence="2">The sequence shown here is derived from an EMBL/GenBank/DDBJ whole genome shotgun (WGS) entry which is preliminary data.</text>
</comment>
<evidence type="ECO:0000313" key="3">
    <source>
        <dbReference type="Proteomes" id="UP000265566"/>
    </source>
</evidence>
<sequence>MQNVSLKIDSMICFWIGMLHPFSTSSHIAFVLLCASSGEGNWSSFLLFPCLSGNDEE</sequence>
<keyword evidence="1" id="KW-0472">Membrane</keyword>
<evidence type="ECO:0000313" key="2">
    <source>
        <dbReference type="EMBL" id="RHN47823.1"/>
    </source>
</evidence>
<accession>A0A396H4Z3</accession>
<keyword evidence="1" id="KW-0812">Transmembrane</keyword>
<proteinExistence type="predicted"/>